<dbReference type="Proteomes" id="UP000018009">
    <property type="component" value="Unassembled WGS sequence"/>
</dbReference>
<evidence type="ECO:0000256" key="1">
    <source>
        <dbReference type="SAM" id="MobiDB-lite"/>
    </source>
</evidence>
<evidence type="ECO:0000313" key="3">
    <source>
        <dbReference type="Proteomes" id="UP000018009"/>
    </source>
</evidence>
<accession>R6JJH8</accession>
<dbReference type="AlphaFoldDB" id="R6JJH8"/>
<sequence length="70" mass="7705">MSSRLINIPGRDEAKPESPPMTSMEIPDTICPADWTKCPSSSSKVPRRDGSMRRRDCSMPLKIPVNTGST</sequence>
<gene>
    <name evidence="2" type="ORF">BN486_02972</name>
</gene>
<proteinExistence type="predicted"/>
<name>R6JJH8_9FIRM</name>
<dbReference type="EMBL" id="CBDY010000217">
    <property type="protein sequence ID" value="CDB63013.1"/>
    <property type="molecule type" value="Genomic_DNA"/>
</dbReference>
<organism evidence="2 3">
    <name type="scientific">[Clostridium] clostridioforme CAG:132</name>
    <dbReference type="NCBI Taxonomy" id="1263065"/>
    <lineage>
        <taxon>Bacteria</taxon>
        <taxon>Bacillati</taxon>
        <taxon>Bacillota</taxon>
        <taxon>Clostridia</taxon>
        <taxon>Lachnospirales</taxon>
        <taxon>Lachnospiraceae</taxon>
        <taxon>Enterocloster</taxon>
    </lineage>
</organism>
<evidence type="ECO:0000313" key="2">
    <source>
        <dbReference type="EMBL" id="CDB63013.1"/>
    </source>
</evidence>
<reference evidence="2" key="1">
    <citation type="submission" date="2012-11" db="EMBL/GenBank/DDBJ databases">
        <title>Dependencies among metagenomic species, viruses, plasmids and units of genetic variation.</title>
        <authorList>
            <person name="Nielsen H.B."/>
            <person name="Almeida M."/>
            <person name="Juncker A.S."/>
            <person name="Rasmussen S."/>
            <person name="Li J."/>
            <person name="Sunagawa S."/>
            <person name="Plichta D."/>
            <person name="Gautier L."/>
            <person name="Le Chatelier E."/>
            <person name="Peletier E."/>
            <person name="Bonde I."/>
            <person name="Nielsen T."/>
            <person name="Manichanh C."/>
            <person name="Arumugam M."/>
            <person name="Batto J."/>
            <person name="Santos M.B.Q.D."/>
            <person name="Blom N."/>
            <person name="Borruel N."/>
            <person name="Burgdorf K.S."/>
            <person name="Boumezbeur F."/>
            <person name="Casellas F."/>
            <person name="Dore J."/>
            <person name="Guarner F."/>
            <person name="Hansen T."/>
            <person name="Hildebrand F."/>
            <person name="Kaas R.S."/>
            <person name="Kennedy S."/>
            <person name="Kristiansen K."/>
            <person name="Kultima J.R."/>
            <person name="Leonard P."/>
            <person name="Levenez F."/>
            <person name="Lund O."/>
            <person name="Moumen B."/>
            <person name="Le Paslier D."/>
            <person name="Pons N."/>
            <person name="Pedersen O."/>
            <person name="Prifti E."/>
            <person name="Qin J."/>
            <person name="Raes J."/>
            <person name="Tap J."/>
            <person name="Tims S."/>
            <person name="Ussery D.W."/>
            <person name="Yamada T."/>
            <person name="MetaHit consortium"/>
            <person name="Renault P."/>
            <person name="Sicheritz-Ponten T."/>
            <person name="Bork P."/>
            <person name="Wang J."/>
            <person name="Brunak S."/>
            <person name="Ehrlich S.D."/>
        </authorList>
    </citation>
    <scope>NUCLEOTIDE SEQUENCE [LARGE SCALE GENOMIC DNA]</scope>
</reference>
<feature type="region of interest" description="Disordered" evidence="1">
    <location>
        <begin position="1"/>
        <end position="70"/>
    </location>
</feature>
<feature type="compositionally biased region" description="Basic and acidic residues" evidence="1">
    <location>
        <begin position="46"/>
        <end position="57"/>
    </location>
</feature>
<comment type="caution">
    <text evidence="2">The sequence shown here is derived from an EMBL/GenBank/DDBJ whole genome shotgun (WGS) entry which is preliminary data.</text>
</comment>
<protein>
    <submittedName>
        <fullName evidence="2">Uncharacterized protein</fullName>
    </submittedName>
</protein>